<protein>
    <submittedName>
        <fullName evidence="2">Uncharacterized protein</fullName>
    </submittedName>
</protein>
<feature type="region of interest" description="Disordered" evidence="1">
    <location>
        <begin position="35"/>
        <end position="113"/>
    </location>
</feature>
<sequence>MAGRTRIYVVAVAGAELEQRAVSEERPTGIVVALREHSTSATEESSSCASADDSSEGSAPERFSLRHLGEGPGGPGDRLHRQWSDCSSSTAYESDPPPSRGKQELRNRTSRRRALRIAAKLRRRADACLAGRGGGGAETAEPPEGGAAAPASQRAT</sequence>
<evidence type="ECO:0000313" key="3">
    <source>
        <dbReference type="Proteomes" id="UP001189429"/>
    </source>
</evidence>
<evidence type="ECO:0000313" key="2">
    <source>
        <dbReference type="EMBL" id="CAK0904738.1"/>
    </source>
</evidence>
<keyword evidence="3" id="KW-1185">Reference proteome</keyword>
<feature type="region of interest" description="Disordered" evidence="1">
    <location>
        <begin position="125"/>
        <end position="156"/>
    </location>
</feature>
<accession>A0ABN9Y292</accession>
<reference evidence="2" key="1">
    <citation type="submission" date="2023-10" db="EMBL/GenBank/DDBJ databases">
        <authorList>
            <person name="Chen Y."/>
            <person name="Shah S."/>
            <person name="Dougan E. K."/>
            <person name="Thang M."/>
            <person name="Chan C."/>
        </authorList>
    </citation>
    <scope>NUCLEOTIDE SEQUENCE [LARGE SCALE GENOMIC DNA]</scope>
</reference>
<evidence type="ECO:0000256" key="1">
    <source>
        <dbReference type="SAM" id="MobiDB-lite"/>
    </source>
</evidence>
<feature type="compositionally biased region" description="Low complexity" evidence="1">
    <location>
        <begin position="138"/>
        <end position="156"/>
    </location>
</feature>
<name>A0ABN9Y292_9DINO</name>
<comment type="caution">
    <text evidence="2">The sequence shown here is derived from an EMBL/GenBank/DDBJ whole genome shotgun (WGS) entry which is preliminary data.</text>
</comment>
<dbReference type="Proteomes" id="UP001189429">
    <property type="component" value="Unassembled WGS sequence"/>
</dbReference>
<dbReference type="EMBL" id="CAUYUJ010021452">
    <property type="protein sequence ID" value="CAK0904738.1"/>
    <property type="molecule type" value="Genomic_DNA"/>
</dbReference>
<feature type="non-terminal residue" evidence="2">
    <location>
        <position position="156"/>
    </location>
</feature>
<proteinExistence type="predicted"/>
<feature type="compositionally biased region" description="Low complexity" evidence="1">
    <location>
        <begin position="39"/>
        <end position="58"/>
    </location>
</feature>
<organism evidence="2 3">
    <name type="scientific">Prorocentrum cordatum</name>
    <dbReference type="NCBI Taxonomy" id="2364126"/>
    <lineage>
        <taxon>Eukaryota</taxon>
        <taxon>Sar</taxon>
        <taxon>Alveolata</taxon>
        <taxon>Dinophyceae</taxon>
        <taxon>Prorocentrales</taxon>
        <taxon>Prorocentraceae</taxon>
        <taxon>Prorocentrum</taxon>
    </lineage>
</organism>
<gene>
    <name evidence="2" type="ORF">PCOR1329_LOCUS80675</name>
</gene>